<dbReference type="Pfam" id="PF09128">
    <property type="entry name" value="RGS-like"/>
    <property type="match status" value="1"/>
</dbReference>
<dbReference type="InterPro" id="IPR015212">
    <property type="entry name" value="RGS-like_dom"/>
</dbReference>
<feature type="compositionally biased region" description="Basic residues" evidence="1">
    <location>
        <begin position="411"/>
        <end position="421"/>
    </location>
</feature>
<comment type="caution">
    <text evidence="3">The sequence shown here is derived from an EMBL/GenBank/DDBJ whole genome shotgun (WGS) entry which is preliminary data.</text>
</comment>
<dbReference type="InterPro" id="IPR044926">
    <property type="entry name" value="RGS_subdomain_2"/>
</dbReference>
<dbReference type="EMBL" id="JAINUF010000021">
    <property type="protein sequence ID" value="KAJ8335027.1"/>
    <property type="molecule type" value="Genomic_DNA"/>
</dbReference>
<evidence type="ECO:0000313" key="3">
    <source>
        <dbReference type="EMBL" id="KAJ8335027.1"/>
    </source>
</evidence>
<dbReference type="GO" id="GO:0007186">
    <property type="term" value="P:G protein-coupled receptor signaling pathway"/>
    <property type="evidence" value="ECO:0007669"/>
    <property type="project" value="TreeGrafter"/>
</dbReference>
<dbReference type="Proteomes" id="UP001152622">
    <property type="component" value="Chromosome 21"/>
</dbReference>
<feature type="region of interest" description="Disordered" evidence="1">
    <location>
        <begin position="360"/>
        <end position="421"/>
    </location>
</feature>
<dbReference type="GO" id="GO:0005737">
    <property type="term" value="C:cytoplasm"/>
    <property type="evidence" value="ECO:0007669"/>
    <property type="project" value="InterPro"/>
</dbReference>
<feature type="region of interest" description="Disordered" evidence="1">
    <location>
        <begin position="265"/>
        <end position="337"/>
    </location>
</feature>
<proteinExistence type="predicted"/>
<dbReference type="Gene3D" id="1.10.167.10">
    <property type="entry name" value="Regulator of G-protein Signalling 4, domain 2"/>
    <property type="match status" value="1"/>
</dbReference>
<accession>A0A9Q1ICX9</accession>
<evidence type="ECO:0000313" key="4">
    <source>
        <dbReference type="Proteomes" id="UP001152622"/>
    </source>
</evidence>
<feature type="compositionally biased region" description="Basic and acidic residues" evidence="1">
    <location>
        <begin position="269"/>
        <end position="282"/>
    </location>
</feature>
<reference evidence="3" key="1">
    <citation type="journal article" date="2023" name="Science">
        <title>Genome structures resolve the early diversification of teleost fishes.</title>
        <authorList>
            <person name="Parey E."/>
            <person name="Louis A."/>
            <person name="Montfort J."/>
            <person name="Bouchez O."/>
            <person name="Roques C."/>
            <person name="Iampietro C."/>
            <person name="Lluch J."/>
            <person name="Castinel A."/>
            <person name="Donnadieu C."/>
            <person name="Desvignes T."/>
            <person name="Floi Bucao C."/>
            <person name="Jouanno E."/>
            <person name="Wen M."/>
            <person name="Mejri S."/>
            <person name="Dirks R."/>
            <person name="Jansen H."/>
            <person name="Henkel C."/>
            <person name="Chen W.J."/>
            <person name="Zahm M."/>
            <person name="Cabau C."/>
            <person name="Klopp C."/>
            <person name="Thompson A.W."/>
            <person name="Robinson-Rechavi M."/>
            <person name="Braasch I."/>
            <person name="Lecointre G."/>
            <person name="Bobe J."/>
            <person name="Postlethwait J.H."/>
            <person name="Berthelot C."/>
            <person name="Roest Crollius H."/>
            <person name="Guiguen Y."/>
        </authorList>
    </citation>
    <scope>NUCLEOTIDE SEQUENCE</scope>
    <source>
        <strain evidence="3">WJC10195</strain>
    </source>
</reference>
<dbReference type="PANTHER" id="PTHR45872">
    <property type="entry name" value="RHO GUANINE NUCLEOTIDE EXCHANGE FACTOR 2, ISOFORM D"/>
    <property type="match status" value="1"/>
</dbReference>
<dbReference type="PANTHER" id="PTHR45872:SF4">
    <property type="entry name" value="RHO GUANINE NUCLEOTIDE EXCHANGE FACTOR 1"/>
    <property type="match status" value="1"/>
</dbReference>
<evidence type="ECO:0000256" key="1">
    <source>
        <dbReference type="SAM" id="MobiDB-lite"/>
    </source>
</evidence>
<keyword evidence="4" id="KW-1185">Reference proteome</keyword>
<gene>
    <name evidence="3" type="ORF">SKAU_G00406660</name>
</gene>
<dbReference type="GO" id="GO:0001664">
    <property type="term" value="F:G protein-coupled receptor binding"/>
    <property type="evidence" value="ECO:0007669"/>
    <property type="project" value="TreeGrafter"/>
</dbReference>
<feature type="compositionally biased region" description="Low complexity" evidence="1">
    <location>
        <begin position="314"/>
        <end position="334"/>
    </location>
</feature>
<name>A0A9Q1ICX9_SYNKA</name>
<dbReference type="SUPFAM" id="SSF48097">
    <property type="entry name" value="Regulator of G-protein signaling, RGS"/>
    <property type="match status" value="1"/>
</dbReference>
<protein>
    <recommendedName>
        <fullName evidence="2">Regulator of G protein signalling-like domain-containing protein</fullName>
    </recommendedName>
</protein>
<evidence type="ECO:0000259" key="2">
    <source>
        <dbReference type="Pfam" id="PF09128"/>
    </source>
</evidence>
<dbReference type="AlphaFoldDB" id="A0A9Q1ICX9"/>
<dbReference type="OrthoDB" id="2272012at2759"/>
<dbReference type="GO" id="GO:0005085">
    <property type="term" value="F:guanyl-nucleotide exchange factor activity"/>
    <property type="evidence" value="ECO:0007669"/>
    <property type="project" value="InterPro"/>
</dbReference>
<sequence length="421" mass="46860">MAELIYSTSGLFGAQCSSVAMSIIGAEDEFFENDLDPTVDDQCSHFNSIDLLKDRPTHLLVFLQHVMLQFDTAPLMCYLHADIFRSLSAKETKKQFGDFYNTFLDKGAILRVSVPTHVSSEFDHARPDAIGEDMQKRFAVDVQAQLVPDIMRQLEDFKQKRMMGMTPNENELIEVESHHPTERIPTEMKEKAVAETLLEKLPDMPHGIDEDKYTAIFAAIVSYMKHLGVKYRANDGKKSRGFFKKKHHLMKRFEDSTKSRFPWISNEIKAPKPESEGEKEKVATPVRIVVPEPAPLPFSHRKQGSLGGAGSHPGLEGSEGSGVSASGTSSLDSSQTDIGLLSRSETLVVTDVGDVSPAFKGGLTILDSPQTSEPTPEDSQDGDRRKPRWVSTAVERDSQPDLASVHCSQHALRRLNRKQHA</sequence>
<dbReference type="InterPro" id="IPR036305">
    <property type="entry name" value="RGS_sf"/>
</dbReference>
<organism evidence="3 4">
    <name type="scientific">Synaphobranchus kaupii</name>
    <name type="common">Kaup's arrowtooth eel</name>
    <dbReference type="NCBI Taxonomy" id="118154"/>
    <lineage>
        <taxon>Eukaryota</taxon>
        <taxon>Metazoa</taxon>
        <taxon>Chordata</taxon>
        <taxon>Craniata</taxon>
        <taxon>Vertebrata</taxon>
        <taxon>Euteleostomi</taxon>
        <taxon>Actinopterygii</taxon>
        <taxon>Neopterygii</taxon>
        <taxon>Teleostei</taxon>
        <taxon>Anguilliformes</taxon>
        <taxon>Synaphobranchidae</taxon>
        <taxon>Synaphobranchus</taxon>
    </lineage>
</organism>
<feature type="domain" description="Regulator of G protein signalling-like" evidence="2">
    <location>
        <begin position="42"/>
        <end position="230"/>
    </location>
</feature>